<comment type="cofactor">
    <cofactor evidence="1">
        <name>FAD</name>
        <dbReference type="ChEBI" id="CHEBI:57692"/>
    </cofactor>
</comment>
<keyword evidence="9" id="KW-0560">Oxidoreductase</keyword>
<dbReference type="EMBL" id="CAJPVJ010000064">
    <property type="protein sequence ID" value="CAG2160053.1"/>
    <property type="molecule type" value="Genomic_DNA"/>
</dbReference>
<comment type="catalytic activity">
    <reaction evidence="11">
        <text>a long-chain 2,3-saturated fatty acyl-CoA + oxidized [electron-transfer flavoprotein] + H(+) = a long-chain (2E)-enoyl-CoA + reduced [electron-transfer flavoprotein]</text>
        <dbReference type="Rhea" id="RHEA:17721"/>
        <dbReference type="Rhea" id="RHEA-COMP:10685"/>
        <dbReference type="Rhea" id="RHEA-COMP:10686"/>
        <dbReference type="ChEBI" id="CHEBI:15378"/>
        <dbReference type="ChEBI" id="CHEBI:57692"/>
        <dbReference type="ChEBI" id="CHEBI:58307"/>
        <dbReference type="ChEBI" id="CHEBI:83721"/>
        <dbReference type="ChEBI" id="CHEBI:83727"/>
        <dbReference type="EC" id="1.3.8.8"/>
    </reaction>
</comment>
<evidence type="ECO:0000256" key="12">
    <source>
        <dbReference type="SAM" id="Phobius"/>
    </source>
</evidence>
<dbReference type="PANTHER" id="PTHR48083">
    <property type="entry name" value="MEDIUM-CHAIN SPECIFIC ACYL-COA DEHYDROGENASE, MITOCHONDRIAL-RELATED"/>
    <property type="match status" value="1"/>
</dbReference>
<feature type="domain" description="Acyl-CoA dehydrogenase/oxidase N-terminal" evidence="15">
    <location>
        <begin position="130"/>
        <end position="235"/>
    </location>
</feature>
<dbReference type="InterPro" id="IPR003779">
    <property type="entry name" value="CMD-like"/>
</dbReference>
<keyword evidence="7" id="KW-0285">Flavoprotein</keyword>
<dbReference type="GO" id="GO:0005737">
    <property type="term" value="C:cytoplasm"/>
    <property type="evidence" value="ECO:0007669"/>
    <property type="project" value="TreeGrafter"/>
</dbReference>
<keyword evidence="12" id="KW-0812">Transmembrane</keyword>
<keyword evidence="18" id="KW-1185">Reference proteome</keyword>
<reference evidence="17" key="1">
    <citation type="submission" date="2020-11" db="EMBL/GenBank/DDBJ databases">
        <authorList>
            <person name="Tran Van P."/>
        </authorList>
    </citation>
    <scope>NUCLEOTIDE SEQUENCE</scope>
</reference>
<gene>
    <name evidence="17" type="ORF">ONB1V03_LOCUS701</name>
</gene>
<dbReference type="EC" id="1.3.8.7" evidence="4"/>
<evidence type="ECO:0000259" key="15">
    <source>
        <dbReference type="Pfam" id="PF02771"/>
    </source>
</evidence>
<dbReference type="NCBIfam" id="NF009586">
    <property type="entry name" value="PRK13026.1"/>
    <property type="match status" value="1"/>
</dbReference>
<keyword evidence="12" id="KW-0472">Membrane</keyword>
<protein>
    <recommendedName>
        <fullName evidence="6">Acyl-coenzyme A dehydrogenase</fullName>
        <ecNumber evidence="4">1.3.8.7</ecNumber>
        <ecNumber evidence="5">1.3.8.8</ecNumber>
    </recommendedName>
</protein>
<dbReference type="Pfam" id="PF02627">
    <property type="entry name" value="CMD"/>
    <property type="match status" value="1"/>
</dbReference>
<dbReference type="Pfam" id="PF00441">
    <property type="entry name" value="Acyl-CoA_dh_1"/>
    <property type="match status" value="1"/>
</dbReference>
<name>A0A7R9LAV9_9ACAR</name>
<dbReference type="NCBIfam" id="NF007000">
    <property type="entry name" value="PRK09463.1"/>
    <property type="match status" value="1"/>
</dbReference>
<dbReference type="InterPro" id="IPR037069">
    <property type="entry name" value="AcylCoA_DH/ox_N_sf"/>
</dbReference>
<dbReference type="PANTHER" id="PTHR48083:SF33">
    <property type="entry name" value="ACYL-COENZYME A DEHYDROGENASE"/>
    <property type="match status" value="1"/>
</dbReference>
<evidence type="ECO:0000256" key="5">
    <source>
        <dbReference type="ARBA" id="ARBA00012040"/>
    </source>
</evidence>
<proteinExistence type="inferred from homology"/>
<comment type="pathway">
    <text evidence="2">Lipid metabolism; fatty acid beta-oxidation.</text>
</comment>
<evidence type="ECO:0000256" key="8">
    <source>
        <dbReference type="ARBA" id="ARBA00022827"/>
    </source>
</evidence>
<dbReference type="FunFam" id="1.20.140.10:FF:000009">
    <property type="entry name" value="Acyl-CoA dehydrogenase"/>
    <property type="match status" value="1"/>
</dbReference>
<evidence type="ECO:0000313" key="18">
    <source>
        <dbReference type="Proteomes" id="UP000728032"/>
    </source>
</evidence>
<dbReference type="Pfam" id="PF09317">
    <property type="entry name" value="ACDH_C"/>
    <property type="match status" value="1"/>
</dbReference>
<dbReference type="SUPFAM" id="SSF56645">
    <property type="entry name" value="Acyl-CoA dehydrogenase NM domain-like"/>
    <property type="match status" value="1"/>
</dbReference>
<dbReference type="Gene3D" id="2.40.110.10">
    <property type="entry name" value="Butyryl-CoA Dehydrogenase, subunit A, domain 2"/>
    <property type="match status" value="1"/>
</dbReference>
<dbReference type="InterPro" id="IPR013786">
    <property type="entry name" value="AcylCoA_DH/ox_N"/>
</dbReference>
<dbReference type="Gene3D" id="1.10.540.10">
    <property type="entry name" value="Acyl-CoA dehydrogenase/oxidase, N-terminal domain"/>
    <property type="match status" value="1"/>
</dbReference>
<dbReference type="InterPro" id="IPR009075">
    <property type="entry name" value="AcylCo_DH/oxidase_C"/>
</dbReference>
<dbReference type="GO" id="GO:0051920">
    <property type="term" value="F:peroxiredoxin activity"/>
    <property type="evidence" value="ECO:0007669"/>
    <property type="project" value="InterPro"/>
</dbReference>
<comment type="similarity">
    <text evidence="3">Belongs to the acyl-CoA dehydrogenase family.</text>
</comment>
<dbReference type="SUPFAM" id="SSF69118">
    <property type="entry name" value="AhpD-like"/>
    <property type="match status" value="1"/>
</dbReference>
<dbReference type="OrthoDB" id="435240at2759"/>
<evidence type="ECO:0000259" key="16">
    <source>
        <dbReference type="Pfam" id="PF09317"/>
    </source>
</evidence>
<evidence type="ECO:0000256" key="9">
    <source>
        <dbReference type="ARBA" id="ARBA00023002"/>
    </source>
</evidence>
<evidence type="ECO:0000256" key="11">
    <source>
        <dbReference type="ARBA" id="ARBA00049247"/>
    </source>
</evidence>
<dbReference type="SUPFAM" id="SSF47203">
    <property type="entry name" value="Acyl-CoA dehydrogenase C-terminal domain-like"/>
    <property type="match status" value="1"/>
</dbReference>
<keyword evidence="8" id="KW-0274">FAD</keyword>
<evidence type="ECO:0000256" key="7">
    <source>
        <dbReference type="ARBA" id="ARBA00022630"/>
    </source>
</evidence>
<dbReference type="InterPro" id="IPR009100">
    <property type="entry name" value="AcylCoA_DH/oxidase_NM_dom_sf"/>
</dbReference>
<accession>A0A7R9LAV9</accession>
<dbReference type="InterPro" id="IPR046373">
    <property type="entry name" value="Acyl-CoA_Oxase/DH_mid-dom_sf"/>
</dbReference>
<sequence length="939" mass="104839">MLMLLLIAILIQIISLWAVFFFALHRTVGSITTIVIAILSAVISPWSLILGLPLILISLVLLIEPLRMQVLTKPAYKTLANAMPSMSTTEREALDAGTSWWEKELFMGAPDWEKFNNYPYPTLSNEEQSFLDHEVEQLCQLLDEWEIHQNKDLNAETWQFIKDNGFFGLIIPKTYGGREFSSFAQSRIMSKIASRSLTTAVTCMVPNSLGPGELLLNYGTDEQKNRYLPGLAKGEEIPCFGLTSPEAGSDAGAIPDTGVVCYGEFEGQQVLGLKMNFSKRWITLAPVATVVGLAFKLYDPDGLLGDKTKTEYGITCALIPASHAGVEVGPRHHPGGSPFMNGTVEGKDVFIPLDWIIGGAKNAGNGWRMLMECLAVGRGISLPALSTAAGEMTYLSVGAFAKIRQQFKLSVGKFEGVQEVSSDIVSHTYMLEAFRYLVTCGLNQGGKPAVMTAMAKYYATETMRKIVNHGMDITGGRGIQQGPRNFLANMYQAIPISITVEGANILSRSLMIFGQGSMRCHPYLFEELQLLQAEDKASALNTFNTMLYQHLGYTLNRGARAFTYGWFGASSQRPDSSDAFTQPYYKIINRFSTDFALTADMCLGLLAGDIKRKEMLSGRLADIHSKMFIATAILKFYENGQRSSQEQIHAKLALDETLYDAQEAFYGLFDNFPIQIAASLVKFVCFPFGRPIKKPNDRQKSEAAELLMQDNPFRDYLKTQVYYTVDPNDAFGRMEATFNLLTTVEDDWNRFKKAESKGEYQGLTFEERIQDAVTRGLISDDLATKLTQYNALRYDSMLTDIFDEKLEQVLTMSQQDYENGLKVRTEVMGESFVKRAQDNTVAFTRPLQDWINEHAWGSTWQREGVLPRKYRSLITIAFLVAQKSPTELKGHIRGALNNGATVEEIQEVLLHSLPYCGAPTTQEAFRAALEVINEYQKES</sequence>
<dbReference type="Pfam" id="PF02771">
    <property type="entry name" value="Acyl-CoA_dh_N"/>
    <property type="match status" value="1"/>
</dbReference>
<organism evidence="17">
    <name type="scientific">Oppiella nova</name>
    <dbReference type="NCBI Taxonomy" id="334625"/>
    <lineage>
        <taxon>Eukaryota</taxon>
        <taxon>Metazoa</taxon>
        <taxon>Ecdysozoa</taxon>
        <taxon>Arthropoda</taxon>
        <taxon>Chelicerata</taxon>
        <taxon>Arachnida</taxon>
        <taxon>Acari</taxon>
        <taxon>Acariformes</taxon>
        <taxon>Sarcoptiformes</taxon>
        <taxon>Oribatida</taxon>
        <taxon>Brachypylina</taxon>
        <taxon>Oppioidea</taxon>
        <taxon>Oppiidae</taxon>
        <taxon>Oppiella</taxon>
    </lineage>
</organism>
<dbReference type="Gene3D" id="1.20.140.10">
    <property type="entry name" value="Butyryl-CoA Dehydrogenase, subunit A, domain 3"/>
    <property type="match status" value="1"/>
</dbReference>
<dbReference type="InterPro" id="IPR050741">
    <property type="entry name" value="Acyl-CoA_dehydrogenase"/>
</dbReference>
<evidence type="ECO:0000256" key="3">
    <source>
        <dbReference type="ARBA" id="ARBA00009347"/>
    </source>
</evidence>
<evidence type="ECO:0000259" key="14">
    <source>
        <dbReference type="Pfam" id="PF02627"/>
    </source>
</evidence>
<dbReference type="GO" id="GO:0004466">
    <property type="term" value="F:long-chain fatty acyl-CoA dehydrogenase activity"/>
    <property type="evidence" value="ECO:0007669"/>
    <property type="project" value="UniProtKB-EC"/>
</dbReference>
<keyword evidence="12" id="KW-1133">Transmembrane helix</keyword>
<feature type="domain" description="Acyl-CoA dehydrogenase/oxidase C-terminal" evidence="13">
    <location>
        <begin position="364"/>
        <end position="504"/>
    </location>
</feature>
<dbReference type="AlphaFoldDB" id="A0A7R9LAV9"/>
<evidence type="ECO:0000256" key="6">
    <source>
        <dbReference type="ARBA" id="ARBA00020144"/>
    </source>
</evidence>
<evidence type="ECO:0000256" key="2">
    <source>
        <dbReference type="ARBA" id="ARBA00005005"/>
    </source>
</evidence>
<evidence type="ECO:0000259" key="13">
    <source>
        <dbReference type="Pfam" id="PF00441"/>
    </source>
</evidence>
<dbReference type="GO" id="GO:0070991">
    <property type="term" value="F:medium-chain fatty acyl-CoA dehydrogenase activity"/>
    <property type="evidence" value="ECO:0007669"/>
    <property type="project" value="UniProtKB-EC"/>
</dbReference>
<dbReference type="InterPro" id="IPR015396">
    <property type="entry name" value="FadE_C"/>
</dbReference>
<evidence type="ECO:0000256" key="1">
    <source>
        <dbReference type="ARBA" id="ARBA00001974"/>
    </source>
</evidence>
<dbReference type="UniPathway" id="UPA00659"/>
<dbReference type="GO" id="GO:0033539">
    <property type="term" value="P:fatty acid beta-oxidation using acyl-CoA dehydrogenase"/>
    <property type="evidence" value="ECO:0007669"/>
    <property type="project" value="InterPro"/>
</dbReference>
<dbReference type="InterPro" id="IPR029032">
    <property type="entry name" value="AhpD-like"/>
</dbReference>
<dbReference type="GO" id="GO:0050660">
    <property type="term" value="F:flavin adenine dinucleotide binding"/>
    <property type="evidence" value="ECO:0007669"/>
    <property type="project" value="InterPro"/>
</dbReference>
<dbReference type="InterPro" id="IPR036250">
    <property type="entry name" value="AcylCo_DH-like_C"/>
</dbReference>
<comment type="catalytic activity">
    <reaction evidence="10">
        <text>a medium-chain 2,3-saturated fatty acyl-CoA + oxidized [electron-transfer flavoprotein] + H(+) = a medium-chain (2E)-enoyl-CoA + reduced [electron-transfer flavoprotein]</text>
        <dbReference type="Rhea" id="RHEA:14477"/>
        <dbReference type="Rhea" id="RHEA-COMP:10685"/>
        <dbReference type="Rhea" id="RHEA-COMP:10686"/>
        <dbReference type="ChEBI" id="CHEBI:15378"/>
        <dbReference type="ChEBI" id="CHEBI:57692"/>
        <dbReference type="ChEBI" id="CHEBI:58307"/>
        <dbReference type="ChEBI" id="CHEBI:83723"/>
        <dbReference type="ChEBI" id="CHEBI:83726"/>
        <dbReference type="EC" id="1.3.8.7"/>
    </reaction>
</comment>
<feature type="domain" description="Carboxymuconolactone decarboxylase-like" evidence="14">
    <location>
        <begin position="847"/>
        <end position="929"/>
    </location>
</feature>
<dbReference type="EC" id="1.3.8.8" evidence="5"/>
<evidence type="ECO:0000256" key="10">
    <source>
        <dbReference type="ARBA" id="ARBA00047882"/>
    </source>
</evidence>
<evidence type="ECO:0000313" key="17">
    <source>
        <dbReference type="EMBL" id="CAD7637242.1"/>
    </source>
</evidence>
<dbReference type="FunFam" id="1.10.540.10:FF:000004">
    <property type="entry name" value="Acyl-CoA dehydrogenase"/>
    <property type="match status" value="1"/>
</dbReference>
<feature type="domain" description="Acyl-CoA dehydrogenase C-terminal bacterial-type" evidence="16">
    <location>
        <begin position="518"/>
        <end position="802"/>
    </location>
</feature>
<dbReference type="Gene3D" id="1.20.1290.10">
    <property type="entry name" value="AhpD-like"/>
    <property type="match status" value="1"/>
</dbReference>
<dbReference type="EMBL" id="OC914889">
    <property type="protein sequence ID" value="CAD7637242.1"/>
    <property type="molecule type" value="Genomic_DNA"/>
</dbReference>
<feature type="transmembrane region" description="Helical" evidence="12">
    <location>
        <begin position="34"/>
        <end position="63"/>
    </location>
</feature>
<dbReference type="Proteomes" id="UP000728032">
    <property type="component" value="Unassembled WGS sequence"/>
</dbReference>
<evidence type="ECO:0000256" key="4">
    <source>
        <dbReference type="ARBA" id="ARBA00012033"/>
    </source>
</evidence>